<dbReference type="Gene3D" id="1.20.1560.10">
    <property type="entry name" value="ABC transporter type 1, transmembrane domain"/>
    <property type="match status" value="2"/>
</dbReference>
<evidence type="ECO:0000256" key="4">
    <source>
        <dbReference type="ARBA" id="ARBA00022840"/>
    </source>
</evidence>
<dbReference type="SUPFAM" id="SSF90123">
    <property type="entry name" value="ABC transporter transmembrane region"/>
    <property type="match status" value="3"/>
</dbReference>
<evidence type="ECO:0000256" key="3">
    <source>
        <dbReference type="ARBA" id="ARBA00022741"/>
    </source>
</evidence>
<dbReference type="OrthoDB" id="5872295at2759"/>
<accession>A0A2A6C0I1</accession>
<organism evidence="7 8">
    <name type="scientific">Pristionchus pacificus</name>
    <name type="common">Parasitic nematode worm</name>
    <dbReference type="NCBI Taxonomy" id="54126"/>
    <lineage>
        <taxon>Eukaryota</taxon>
        <taxon>Metazoa</taxon>
        <taxon>Ecdysozoa</taxon>
        <taxon>Nematoda</taxon>
        <taxon>Chromadorea</taxon>
        <taxon>Rhabditida</taxon>
        <taxon>Rhabditina</taxon>
        <taxon>Diplogasteromorpha</taxon>
        <taxon>Diplogasteroidea</taxon>
        <taxon>Neodiplogasteridae</taxon>
        <taxon>Pristionchus</taxon>
    </lineage>
</organism>
<evidence type="ECO:0000256" key="6">
    <source>
        <dbReference type="ARBA" id="ARBA00023136"/>
    </source>
</evidence>
<dbReference type="InterPro" id="IPR017871">
    <property type="entry name" value="ABC_transporter-like_CS"/>
</dbReference>
<dbReference type="GO" id="GO:0042626">
    <property type="term" value="F:ATPase-coupled transmembrane transporter activity"/>
    <property type="evidence" value="ECO:0000318"/>
    <property type="project" value="GO_Central"/>
</dbReference>
<keyword evidence="8" id="KW-1185">Reference proteome</keyword>
<dbReference type="InterPro" id="IPR039421">
    <property type="entry name" value="Type_1_exporter"/>
</dbReference>
<proteinExistence type="predicted"/>
<reference evidence="8" key="1">
    <citation type="journal article" date="2008" name="Nat. Genet.">
        <title>The Pristionchus pacificus genome provides a unique perspective on nematode lifestyle and parasitism.</title>
        <authorList>
            <person name="Dieterich C."/>
            <person name="Clifton S.W."/>
            <person name="Schuster L.N."/>
            <person name="Chinwalla A."/>
            <person name="Delehaunty K."/>
            <person name="Dinkelacker I."/>
            <person name="Fulton L."/>
            <person name="Fulton R."/>
            <person name="Godfrey J."/>
            <person name="Minx P."/>
            <person name="Mitreva M."/>
            <person name="Roeseler W."/>
            <person name="Tian H."/>
            <person name="Witte H."/>
            <person name="Yang S.P."/>
            <person name="Wilson R.K."/>
            <person name="Sommer R.J."/>
        </authorList>
    </citation>
    <scope>NUCLEOTIDE SEQUENCE [LARGE SCALE GENOMIC DNA]</scope>
    <source>
        <strain evidence="8">PS312</strain>
    </source>
</reference>
<dbReference type="FunFam" id="3.40.50.300:FF:004744">
    <property type="entry name" value="Uncharacterized protein"/>
    <property type="match status" value="1"/>
</dbReference>
<gene>
    <name evidence="7" type="primary">WBGene00280301</name>
</gene>
<keyword evidence="5" id="KW-1133">Transmembrane helix</keyword>
<dbReference type="Proteomes" id="UP000005239">
    <property type="component" value="Unassembled WGS sequence"/>
</dbReference>
<dbReference type="Gene3D" id="3.40.50.300">
    <property type="entry name" value="P-loop containing nucleotide triphosphate hydrolases"/>
    <property type="match status" value="3"/>
</dbReference>
<accession>A0A8R1UVV9</accession>
<dbReference type="InterPro" id="IPR011527">
    <property type="entry name" value="ABC1_TM_dom"/>
</dbReference>
<dbReference type="InterPro" id="IPR036640">
    <property type="entry name" value="ABC1_TM_sf"/>
</dbReference>
<evidence type="ECO:0000256" key="2">
    <source>
        <dbReference type="ARBA" id="ARBA00022692"/>
    </source>
</evidence>
<dbReference type="FunFam" id="3.40.50.300:FF:002283">
    <property type="entry name" value="p-GlycoProtein related"/>
    <property type="match status" value="1"/>
</dbReference>
<evidence type="ECO:0000256" key="5">
    <source>
        <dbReference type="ARBA" id="ARBA00022989"/>
    </source>
</evidence>
<dbReference type="FunFam" id="1.20.1560.10:FF:000299">
    <property type="entry name" value="Uncharacterized protein"/>
    <property type="match status" value="1"/>
</dbReference>
<dbReference type="InterPro" id="IPR027417">
    <property type="entry name" value="P-loop_NTPase"/>
</dbReference>
<keyword evidence="3" id="KW-0547">Nucleotide-binding</keyword>
<dbReference type="GO" id="GO:0016887">
    <property type="term" value="F:ATP hydrolysis activity"/>
    <property type="evidence" value="ECO:0007669"/>
    <property type="project" value="InterPro"/>
</dbReference>
<dbReference type="PANTHER" id="PTHR24221">
    <property type="entry name" value="ATP-BINDING CASSETTE SUB-FAMILY B"/>
    <property type="match status" value="1"/>
</dbReference>
<sequence>KLSPWLPSFSFVNDLRVSCLGSLLNRPLSYFDRQSSSPSSCALLLSQQPPIALSLIDHKLSSVVDGFVACFGVIILTFIVCLPSGIVGVSYLGLYLILLLIFEKINNKAYQEVVEVDKSGELAMEIFDNVATIQQLAVERHFQSKFNDILEKRDVPLAKKIRCQSIVHSTNRSIFLLFNFIATTVGVYFVYLGHYTTKELFTTESLVADIGFATYMMSFSFKDMVSASSAAKLLFGLINPMREGKEEKEIKLNTRGNLKSEKITFAYPSQPNRNVLSEVSFGVGQGIADNIRLGTEGISDEDVRRACEFANANEFITDFPEGYSTLVGEKGRSLSGGQKQRIAIARALVRNPKVIILDEATSALDTQSEKIVRVALESSTKGRTSVMIAHRLDTIKHCDEIYFVEGGRIVERGNHYELMKRRGKMERSSSSTLLLEDDNRRNRRGFFRRIITFFDEDESDDFDDIQPFSFLQLFRFASKKERFIIIIASLFSFIAGFITPIHMFVVGRVTTIYVEEKSPINNEIFLWSVWRWSSLYGIGFCVGIVIEYTQHYLHMWATERMMQRCRRKFISAVLTRNSLDFDISTGELSNRLNSHIDRMRDGVGDKLGICISTFIVSSTISFILDWQTTLLMVWAGPIYVLSSTLIPKLSEKATKRGLSISEEANGISEESILNVKTVASCNGQKQMIEIYSSILSSGVKSAVKVAASSGLLEAISYFVYNFSNCAGLWFATVSYHNGRVSTAGNVFSVVYLSLISANRFSRIGPQLITVFKARTAAAKVYEIIDSVEETSESLLDPSTQLNIEFKNVSFSYPSRSLPALLNLSFLLPSGKSLALVGKSGCGKSTTVKLLTKFLKCQTPSILIDGVSINEYDTKKWRQMMGIVSQEPCLFNGSIRENICLGRPFNDIQIIEACKIAHAHEFIGRLDKGYDTLLGPSGVSLSGGQKQRIAIARAIVSNPRILILDEATSALDTKSERIVQEALDSASEGRSTIVIAHRLSTIRNIDQVIVMENGEVIESGNYDELRWKENGIFARMIKDQEIEKGEEIISSSESEDSFEAIEEEEYASIKGGFFALVKRHKFKVFIVFLMGILKGIATPLLSVRYFFVIGSLEDENYENLLFWLVTGTMTVAVYQAFLLLISPPICQYMGETIMNEMRVSVLHSLLHRSMSYFDRKESSPAASSVLLSQQPQMTMALVDHKLSIVVDGLFACIAILVLTFAICFPNGFVGVIYLITYLFLLILFEKMYDGANKKLVELDTSGELAVEIFDNIGTIQQLAVEHHFQKKYDEIQKKREIPLAKKVKWQSLIHGTNESIFMLFDCIATSVGVYFVFTGDYSTKQLFTTECLVSVVGWLTGLMSFSFKEIITASSAVKLLFGIIDPSMEKRKMEKELDHIAEGSLRGQSISFAYPSQPNRRALIDVSFNVGKGRSLALVGPSGGGKSTIVNLLERFYDPDYGMLMLDSTPFTSLSHHQLRSNISLVGQEPILFRGSISDNIRLGKENASDEEVKEACRLANAIQDLPEGYSTLVGEKGRSLSGGQKQRIAIARALVRNPKVIILDEATSALDTQSEKVVRVALESSSYGRTSIMIAHRLDTITQCDEICFIEGGKILERGSHSELIAKRGKYYEMTEQQRMF</sequence>
<keyword evidence="2" id="KW-0812">Transmembrane</keyword>
<reference evidence="7" key="2">
    <citation type="submission" date="2022-06" db="UniProtKB">
        <authorList>
            <consortium name="EnsemblMetazoa"/>
        </authorList>
    </citation>
    <scope>IDENTIFICATION</scope>
    <source>
        <strain evidence="7">PS312</strain>
    </source>
</reference>
<dbReference type="PROSITE" id="PS00211">
    <property type="entry name" value="ABC_TRANSPORTER_1"/>
    <property type="match status" value="3"/>
</dbReference>
<evidence type="ECO:0000256" key="1">
    <source>
        <dbReference type="ARBA" id="ARBA00004141"/>
    </source>
</evidence>
<dbReference type="GO" id="GO:0005524">
    <property type="term" value="F:ATP binding"/>
    <property type="evidence" value="ECO:0007669"/>
    <property type="project" value="UniProtKB-KW"/>
</dbReference>
<name>A0A2A6C0I1_PRIPA</name>
<comment type="subcellular location">
    <subcellularLocation>
        <location evidence="1">Membrane</location>
        <topology evidence="1">Multi-pass membrane protein</topology>
    </subcellularLocation>
</comment>
<dbReference type="FunFam" id="3.40.50.300:FF:004701">
    <property type="entry name" value="Uncharacterized protein"/>
    <property type="match status" value="1"/>
</dbReference>
<dbReference type="PROSITE" id="PS50893">
    <property type="entry name" value="ABC_TRANSPORTER_2"/>
    <property type="match status" value="3"/>
</dbReference>
<dbReference type="EnsemblMetazoa" id="PPA41932.1">
    <property type="protein sequence ID" value="PPA41932.1"/>
    <property type="gene ID" value="WBGene00280301"/>
</dbReference>
<dbReference type="GO" id="GO:0140359">
    <property type="term" value="F:ABC-type transporter activity"/>
    <property type="evidence" value="ECO:0007669"/>
    <property type="project" value="InterPro"/>
</dbReference>
<dbReference type="GO" id="GO:0005886">
    <property type="term" value="C:plasma membrane"/>
    <property type="evidence" value="ECO:0000318"/>
    <property type="project" value="GO_Central"/>
</dbReference>
<dbReference type="InterPro" id="IPR003439">
    <property type="entry name" value="ABC_transporter-like_ATP-bd"/>
</dbReference>
<dbReference type="NCBIfam" id="NF010167">
    <property type="entry name" value="PRK13648.1"/>
    <property type="match status" value="3"/>
</dbReference>
<dbReference type="SMART" id="SM00382">
    <property type="entry name" value="AAA"/>
    <property type="match status" value="3"/>
</dbReference>
<evidence type="ECO:0000313" key="8">
    <source>
        <dbReference type="Proteomes" id="UP000005239"/>
    </source>
</evidence>
<keyword evidence="4" id="KW-0067">ATP-binding</keyword>
<dbReference type="PROSITE" id="PS50929">
    <property type="entry name" value="ABC_TM1F"/>
    <property type="match status" value="3"/>
</dbReference>
<dbReference type="PANTHER" id="PTHR24221:SF617">
    <property type="entry name" value="P-GLYCOPROTEIN RELATED"/>
    <property type="match status" value="1"/>
</dbReference>
<evidence type="ECO:0000313" key="7">
    <source>
        <dbReference type="EnsemblMetazoa" id="PPA41932.1"/>
    </source>
</evidence>
<dbReference type="Pfam" id="PF00664">
    <property type="entry name" value="ABC_membrane"/>
    <property type="match status" value="3"/>
</dbReference>
<dbReference type="CDD" id="cd18577">
    <property type="entry name" value="ABC_6TM_Pgp_ABCB1_D1_like"/>
    <property type="match status" value="1"/>
</dbReference>
<keyword evidence="6" id="KW-0472">Membrane</keyword>
<dbReference type="Pfam" id="PF00005">
    <property type="entry name" value="ABC_tran"/>
    <property type="match status" value="3"/>
</dbReference>
<protein>
    <submittedName>
        <fullName evidence="7">AAA protein</fullName>
    </submittedName>
</protein>
<dbReference type="SUPFAM" id="SSF52540">
    <property type="entry name" value="P-loop containing nucleoside triphosphate hydrolases"/>
    <property type="match status" value="3"/>
</dbReference>
<dbReference type="InterPro" id="IPR003593">
    <property type="entry name" value="AAA+_ATPase"/>
</dbReference>